<evidence type="ECO:0000256" key="3">
    <source>
        <dbReference type="ARBA" id="ARBA00006577"/>
    </source>
</evidence>
<organism evidence="12 13">
    <name type="scientific">Bellilinea caldifistulae</name>
    <dbReference type="NCBI Taxonomy" id="360411"/>
    <lineage>
        <taxon>Bacteria</taxon>
        <taxon>Bacillati</taxon>
        <taxon>Chloroflexota</taxon>
        <taxon>Anaerolineae</taxon>
        <taxon>Anaerolineales</taxon>
        <taxon>Anaerolineaceae</taxon>
        <taxon>Bellilinea</taxon>
    </lineage>
</organism>
<dbReference type="RefSeq" id="WP_061916659.1">
    <property type="nucleotide sequence ID" value="NZ_LGHJ01000023.1"/>
</dbReference>
<dbReference type="STRING" id="360411.AC812_15740"/>
<reference evidence="12 13" key="1">
    <citation type="submission" date="2015-07" db="EMBL/GenBank/DDBJ databases">
        <title>Draft genome of Bellilinea caldifistulae DSM 17877.</title>
        <authorList>
            <person name="Hemp J."/>
            <person name="Ward L.M."/>
            <person name="Pace L.A."/>
            <person name="Fischer W.W."/>
        </authorList>
    </citation>
    <scope>NUCLEOTIDE SEQUENCE [LARGE SCALE GENOMIC DNA]</scope>
    <source>
        <strain evidence="12 13">GOMI-1</strain>
    </source>
</reference>
<dbReference type="PROSITE" id="PS50059">
    <property type="entry name" value="FKBP_PPIASE"/>
    <property type="match status" value="1"/>
</dbReference>
<evidence type="ECO:0000313" key="12">
    <source>
        <dbReference type="EMBL" id="KPL72463.1"/>
    </source>
</evidence>
<keyword evidence="5 9" id="KW-0697">Rotamase</keyword>
<comment type="subcellular location">
    <subcellularLocation>
        <location evidence="2">Cytoplasm</location>
    </subcellularLocation>
</comment>
<name>A0A0P6XB60_9CHLR</name>
<feature type="domain" description="PPIase FKBP-type" evidence="11">
    <location>
        <begin position="9"/>
        <end position="91"/>
    </location>
</feature>
<evidence type="ECO:0000256" key="2">
    <source>
        <dbReference type="ARBA" id="ARBA00004496"/>
    </source>
</evidence>
<dbReference type="Gene3D" id="3.10.50.40">
    <property type="match status" value="1"/>
</dbReference>
<dbReference type="Pfam" id="PF00254">
    <property type="entry name" value="FKBP_C"/>
    <property type="match status" value="1"/>
</dbReference>
<dbReference type="PATRIC" id="fig|360411.5.peg.1245"/>
<evidence type="ECO:0000256" key="5">
    <source>
        <dbReference type="ARBA" id="ARBA00023110"/>
    </source>
</evidence>
<comment type="similarity">
    <text evidence="3 10">Belongs to the FKBP-type PPIase family.</text>
</comment>
<dbReference type="GO" id="GO:0003755">
    <property type="term" value="F:peptidyl-prolyl cis-trans isomerase activity"/>
    <property type="evidence" value="ECO:0007669"/>
    <property type="project" value="UniProtKB-UniRule"/>
</dbReference>
<evidence type="ECO:0000256" key="1">
    <source>
        <dbReference type="ARBA" id="ARBA00000971"/>
    </source>
</evidence>
<evidence type="ECO:0000313" key="13">
    <source>
        <dbReference type="Proteomes" id="UP000050514"/>
    </source>
</evidence>
<dbReference type="EMBL" id="LGHJ01000023">
    <property type="protein sequence ID" value="KPL72463.1"/>
    <property type="molecule type" value="Genomic_DNA"/>
</dbReference>
<dbReference type="GO" id="GO:0042026">
    <property type="term" value="P:protein refolding"/>
    <property type="evidence" value="ECO:0007669"/>
    <property type="project" value="UniProtKB-ARBA"/>
</dbReference>
<protein>
    <recommendedName>
        <fullName evidence="10">Peptidyl-prolyl cis-trans isomerase</fullName>
        <ecNumber evidence="10">5.2.1.8</ecNumber>
    </recommendedName>
</protein>
<dbReference type="InterPro" id="IPR001179">
    <property type="entry name" value="PPIase_FKBP_dom"/>
</dbReference>
<proteinExistence type="inferred from homology"/>
<dbReference type="Proteomes" id="UP000050514">
    <property type="component" value="Unassembled WGS sequence"/>
</dbReference>
<dbReference type="InterPro" id="IPR046357">
    <property type="entry name" value="PPIase_dom_sf"/>
</dbReference>
<evidence type="ECO:0000256" key="10">
    <source>
        <dbReference type="RuleBase" id="RU003915"/>
    </source>
</evidence>
<evidence type="ECO:0000256" key="8">
    <source>
        <dbReference type="ARBA" id="ARBA00037071"/>
    </source>
</evidence>
<evidence type="ECO:0000256" key="7">
    <source>
        <dbReference type="ARBA" id="ARBA00023235"/>
    </source>
</evidence>
<dbReference type="PANTHER" id="PTHR47861">
    <property type="entry name" value="FKBP-TYPE PEPTIDYL-PROLYL CIS-TRANS ISOMERASE SLYD"/>
    <property type="match status" value="1"/>
</dbReference>
<dbReference type="OrthoDB" id="280278at2"/>
<dbReference type="SUPFAM" id="SSF54534">
    <property type="entry name" value="FKBP-like"/>
    <property type="match status" value="1"/>
</dbReference>
<sequence length="171" mass="18631">MGLDTVQNGVVVALEYTLWVDGEIVDDSNGTPLEYLHGFNNIITGLENQLNGLRAGEEKEIVVKPEDAYGQYHPEAVFEMPKSQFPPSFPLEIGYPFRVRTDQGQILNARIIGLKDNVVEIDTNHPLAGKELRFFVRIAGLREATDDELLSGRVGGGCTTCGSTSGCESCG</sequence>
<gene>
    <name evidence="12" type="ORF">AC812_15740</name>
</gene>
<keyword evidence="13" id="KW-1185">Reference proteome</keyword>
<dbReference type="AlphaFoldDB" id="A0A0P6XB60"/>
<comment type="function">
    <text evidence="8">Also involved in hydrogenase metallocenter assembly, probably by participating in the nickel insertion step. This function in hydrogenase biosynthesis requires chaperone activity and the presence of the metal-binding domain, but not PPIase activity.</text>
</comment>
<comment type="caution">
    <text evidence="12">The sequence shown here is derived from an EMBL/GenBank/DDBJ whole genome shotgun (WGS) entry which is preliminary data.</text>
</comment>
<keyword evidence="4" id="KW-0963">Cytoplasm</keyword>
<comment type="catalytic activity">
    <reaction evidence="1 9 10">
        <text>[protein]-peptidylproline (omega=180) = [protein]-peptidylproline (omega=0)</text>
        <dbReference type="Rhea" id="RHEA:16237"/>
        <dbReference type="Rhea" id="RHEA-COMP:10747"/>
        <dbReference type="Rhea" id="RHEA-COMP:10748"/>
        <dbReference type="ChEBI" id="CHEBI:83833"/>
        <dbReference type="ChEBI" id="CHEBI:83834"/>
        <dbReference type="EC" id="5.2.1.8"/>
    </reaction>
</comment>
<dbReference type="GO" id="GO:0005737">
    <property type="term" value="C:cytoplasm"/>
    <property type="evidence" value="ECO:0007669"/>
    <property type="project" value="UniProtKB-SubCell"/>
</dbReference>
<evidence type="ECO:0000256" key="9">
    <source>
        <dbReference type="PROSITE-ProRule" id="PRU00277"/>
    </source>
</evidence>
<evidence type="ECO:0000256" key="4">
    <source>
        <dbReference type="ARBA" id="ARBA00022490"/>
    </source>
</evidence>
<evidence type="ECO:0000259" key="11">
    <source>
        <dbReference type="PROSITE" id="PS50059"/>
    </source>
</evidence>
<evidence type="ECO:0000256" key="6">
    <source>
        <dbReference type="ARBA" id="ARBA00023186"/>
    </source>
</evidence>
<dbReference type="PANTHER" id="PTHR47861:SF3">
    <property type="entry name" value="FKBP-TYPE PEPTIDYL-PROLYL CIS-TRANS ISOMERASE SLYD"/>
    <property type="match status" value="1"/>
</dbReference>
<accession>A0A0P6XB60</accession>
<dbReference type="EC" id="5.2.1.8" evidence="10"/>
<keyword evidence="6" id="KW-0143">Chaperone</keyword>
<keyword evidence="7 9" id="KW-0413">Isomerase</keyword>